<dbReference type="Gene3D" id="3.40.50.300">
    <property type="entry name" value="P-loop containing nucleotide triphosphate hydrolases"/>
    <property type="match status" value="1"/>
</dbReference>
<accession>A0A2I0B6F7</accession>
<dbReference type="Proteomes" id="UP000236161">
    <property type="component" value="Unassembled WGS sequence"/>
</dbReference>
<name>A0A2I0B6F7_9ASPA</name>
<dbReference type="AlphaFoldDB" id="A0A2I0B6F7"/>
<dbReference type="GO" id="GO:0016020">
    <property type="term" value="C:membrane"/>
    <property type="evidence" value="ECO:0007669"/>
    <property type="project" value="TreeGrafter"/>
</dbReference>
<dbReference type="OrthoDB" id="6500128at2759"/>
<evidence type="ECO:0000256" key="1">
    <source>
        <dbReference type="ARBA" id="ARBA00022741"/>
    </source>
</evidence>
<sequence length="131" mass="14720">MNVLYLTFFSLQSSKIMENYYLASSRELVRINGTTKAPIMNHAGESLLGVVTTRRFKTTLISALFRLAEPSNGQILVDDINICSIGLKDLRMKLGIIPQEPTLFRGSIRTNLDPLGLHTDQEIWEVGCFKC</sequence>
<keyword evidence="5" id="KW-1185">Reference proteome</keyword>
<reference evidence="4 5" key="1">
    <citation type="journal article" date="2017" name="Nature">
        <title>The Apostasia genome and the evolution of orchids.</title>
        <authorList>
            <person name="Zhang G.Q."/>
            <person name="Liu K.W."/>
            <person name="Li Z."/>
            <person name="Lohaus R."/>
            <person name="Hsiao Y.Y."/>
            <person name="Niu S.C."/>
            <person name="Wang J.Y."/>
            <person name="Lin Y.C."/>
            <person name="Xu Q."/>
            <person name="Chen L.J."/>
            <person name="Yoshida K."/>
            <person name="Fujiwara S."/>
            <person name="Wang Z.W."/>
            <person name="Zhang Y.Q."/>
            <person name="Mitsuda N."/>
            <person name="Wang M."/>
            <person name="Liu G.H."/>
            <person name="Pecoraro L."/>
            <person name="Huang H.X."/>
            <person name="Xiao X.J."/>
            <person name="Lin M."/>
            <person name="Wu X.Y."/>
            <person name="Wu W.L."/>
            <person name="Chen Y.Y."/>
            <person name="Chang S.B."/>
            <person name="Sakamoto S."/>
            <person name="Ohme-Takagi M."/>
            <person name="Yagi M."/>
            <person name="Zeng S.J."/>
            <person name="Shen C.Y."/>
            <person name="Yeh C.M."/>
            <person name="Luo Y.B."/>
            <person name="Tsai W.C."/>
            <person name="Van de Peer Y."/>
            <person name="Liu Z.J."/>
        </authorList>
    </citation>
    <scope>NUCLEOTIDE SEQUENCE [LARGE SCALE GENOMIC DNA]</scope>
    <source>
        <strain evidence="5">cv. Shenzhen</strain>
        <tissue evidence="4">Stem</tissue>
    </source>
</reference>
<keyword evidence="2" id="KW-0067">ATP-binding</keyword>
<evidence type="ECO:0000259" key="3">
    <source>
        <dbReference type="Pfam" id="PF00005"/>
    </source>
</evidence>
<dbReference type="EMBL" id="KZ451908">
    <property type="protein sequence ID" value="PKA63365.1"/>
    <property type="molecule type" value="Genomic_DNA"/>
</dbReference>
<evidence type="ECO:0000313" key="5">
    <source>
        <dbReference type="Proteomes" id="UP000236161"/>
    </source>
</evidence>
<proteinExistence type="predicted"/>
<evidence type="ECO:0000256" key="2">
    <source>
        <dbReference type="ARBA" id="ARBA00022840"/>
    </source>
</evidence>
<feature type="domain" description="ABC transporter" evidence="3">
    <location>
        <begin position="57"/>
        <end position="123"/>
    </location>
</feature>
<dbReference type="GO" id="GO:0005524">
    <property type="term" value="F:ATP binding"/>
    <property type="evidence" value="ECO:0007669"/>
    <property type="project" value="UniProtKB-KW"/>
</dbReference>
<dbReference type="InterPro" id="IPR027417">
    <property type="entry name" value="P-loop_NTPase"/>
</dbReference>
<dbReference type="InterPro" id="IPR003439">
    <property type="entry name" value="ABC_transporter-like_ATP-bd"/>
</dbReference>
<dbReference type="InterPro" id="IPR050173">
    <property type="entry name" value="ABC_transporter_C-like"/>
</dbReference>
<organism evidence="4 5">
    <name type="scientific">Apostasia shenzhenica</name>
    <dbReference type="NCBI Taxonomy" id="1088818"/>
    <lineage>
        <taxon>Eukaryota</taxon>
        <taxon>Viridiplantae</taxon>
        <taxon>Streptophyta</taxon>
        <taxon>Embryophyta</taxon>
        <taxon>Tracheophyta</taxon>
        <taxon>Spermatophyta</taxon>
        <taxon>Magnoliopsida</taxon>
        <taxon>Liliopsida</taxon>
        <taxon>Asparagales</taxon>
        <taxon>Orchidaceae</taxon>
        <taxon>Apostasioideae</taxon>
        <taxon>Apostasia</taxon>
    </lineage>
</organism>
<dbReference type="GO" id="GO:0042626">
    <property type="term" value="F:ATPase-coupled transmembrane transporter activity"/>
    <property type="evidence" value="ECO:0007669"/>
    <property type="project" value="TreeGrafter"/>
</dbReference>
<dbReference type="PANTHER" id="PTHR24223">
    <property type="entry name" value="ATP-BINDING CASSETTE SUB-FAMILY C"/>
    <property type="match status" value="1"/>
</dbReference>
<dbReference type="PANTHER" id="PTHR24223:SF108">
    <property type="entry name" value="ABC TRANSPORTER C FAMILY MEMBER 8"/>
    <property type="match status" value="1"/>
</dbReference>
<dbReference type="SUPFAM" id="SSF52540">
    <property type="entry name" value="P-loop containing nucleoside triphosphate hydrolases"/>
    <property type="match status" value="1"/>
</dbReference>
<gene>
    <name evidence="4" type="primary">ABCC8</name>
    <name evidence="4" type="ORF">AXF42_Ash005260</name>
</gene>
<protein>
    <submittedName>
        <fullName evidence="4">ABC transporter C family member 8</fullName>
    </submittedName>
</protein>
<dbReference type="STRING" id="1088818.A0A2I0B6F7"/>
<dbReference type="GO" id="GO:0016887">
    <property type="term" value="F:ATP hydrolysis activity"/>
    <property type="evidence" value="ECO:0007669"/>
    <property type="project" value="InterPro"/>
</dbReference>
<dbReference type="Pfam" id="PF00005">
    <property type="entry name" value="ABC_tran"/>
    <property type="match status" value="1"/>
</dbReference>
<keyword evidence="1" id="KW-0547">Nucleotide-binding</keyword>
<evidence type="ECO:0000313" key="4">
    <source>
        <dbReference type="EMBL" id="PKA63365.1"/>
    </source>
</evidence>